<feature type="region of interest" description="Disordered" evidence="1">
    <location>
        <begin position="37"/>
        <end position="70"/>
    </location>
</feature>
<evidence type="ECO:0000256" key="1">
    <source>
        <dbReference type="SAM" id="MobiDB-lite"/>
    </source>
</evidence>
<evidence type="ECO:0000313" key="2">
    <source>
        <dbReference type="EMBL" id="OXV10654.1"/>
    </source>
</evidence>
<keyword evidence="3" id="KW-1185">Reference proteome</keyword>
<feature type="compositionally biased region" description="Polar residues" evidence="1">
    <location>
        <begin position="44"/>
        <end position="69"/>
    </location>
</feature>
<reference evidence="2 3" key="1">
    <citation type="journal article" date="2015" name="Environ. Microbiol.">
        <title>Metagenome sequence of Elaphomyces granulatus from sporocarp tissue reveals Ascomycota ectomycorrhizal fingerprints of genome expansion and a Proteobacteria-rich microbiome.</title>
        <authorList>
            <person name="Quandt C.A."/>
            <person name="Kohler A."/>
            <person name="Hesse C.N."/>
            <person name="Sharpton T.J."/>
            <person name="Martin F."/>
            <person name="Spatafora J.W."/>
        </authorList>
    </citation>
    <scope>NUCLEOTIDE SEQUENCE [LARGE SCALE GENOMIC DNA]</scope>
    <source>
        <strain evidence="2 3">OSC145934</strain>
    </source>
</reference>
<organism evidence="2 3">
    <name type="scientific">Elaphomyces granulatus</name>
    <dbReference type="NCBI Taxonomy" id="519963"/>
    <lineage>
        <taxon>Eukaryota</taxon>
        <taxon>Fungi</taxon>
        <taxon>Dikarya</taxon>
        <taxon>Ascomycota</taxon>
        <taxon>Pezizomycotina</taxon>
        <taxon>Eurotiomycetes</taxon>
        <taxon>Eurotiomycetidae</taxon>
        <taxon>Eurotiales</taxon>
        <taxon>Elaphomycetaceae</taxon>
        <taxon>Elaphomyces</taxon>
    </lineage>
</organism>
<comment type="caution">
    <text evidence="2">The sequence shown here is derived from an EMBL/GenBank/DDBJ whole genome shotgun (WGS) entry which is preliminary data.</text>
</comment>
<protein>
    <submittedName>
        <fullName evidence="2">Uncharacterized protein</fullName>
    </submittedName>
</protein>
<dbReference type="AlphaFoldDB" id="A0A232M2X1"/>
<gene>
    <name evidence="2" type="ORF">Egran_01586</name>
</gene>
<proteinExistence type="predicted"/>
<sequence length="102" mass="11367">MSQTPVYSLTYLAKRQLVTWRRLPEIKSMHLTIDDLPVPEIHRPNQSAHPGSNQPSLSTAQFTSPSVRQPNGAVITSRLTPFDCSGVWRKASSPDDRTLIAI</sequence>
<accession>A0A232M2X1</accession>
<name>A0A232M2X1_9EURO</name>
<dbReference type="EMBL" id="NPHW01002831">
    <property type="protein sequence ID" value="OXV10654.1"/>
    <property type="molecule type" value="Genomic_DNA"/>
</dbReference>
<evidence type="ECO:0000313" key="3">
    <source>
        <dbReference type="Proteomes" id="UP000243515"/>
    </source>
</evidence>
<dbReference type="Proteomes" id="UP000243515">
    <property type="component" value="Unassembled WGS sequence"/>
</dbReference>